<proteinExistence type="inferred from homology"/>
<comment type="function">
    <text evidence="5">A acetyltransferase, which acetylates the inositol ring of phosphatidylinositol during biosynthesis of GPI-anchor.</text>
</comment>
<dbReference type="PIRSF" id="PIRSF017321">
    <property type="entry name" value="GWT1"/>
    <property type="match status" value="1"/>
</dbReference>
<keyword evidence="7" id="KW-1185">Reference proteome</keyword>
<keyword evidence="5" id="KW-0337">GPI-anchor biosynthesis</keyword>
<dbReference type="PANTHER" id="PTHR20661:SF0">
    <property type="entry name" value="PHOSPHATIDYLINOSITOL-GLYCAN BIOSYNTHESIS CLASS W PROTEIN"/>
    <property type="match status" value="1"/>
</dbReference>
<feature type="transmembrane region" description="Helical" evidence="5">
    <location>
        <begin position="204"/>
        <end position="228"/>
    </location>
</feature>
<dbReference type="GO" id="GO:0032216">
    <property type="term" value="F:glucosaminyl-phosphatidylinositol O-acyltransferase activity"/>
    <property type="evidence" value="ECO:0007669"/>
    <property type="project" value="TreeGrafter"/>
</dbReference>
<gene>
    <name evidence="6" type="ORF">CALMAC_LOCUS4171</name>
</gene>
<evidence type="ECO:0000256" key="5">
    <source>
        <dbReference type="RuleBase" id="RU280819"/>
    </source>
</evidence>
<evidence type="ECO:0000313" key="7">
    <source>
        <dbReference type="Proteomes" id="UP000410492"/>
    </source>
</evidence>
<feature type="transmembrane region" description="Helical" evidence="5">
    <location>
        <begin position="112"/>
        <end position="129"/>
    </location>
</feature>
<dbReference type="AlphaFoldDB" id="A0A653BWX5"/>
<dbReference type="InterPro" id="IPR009447">
    <property type="entry name" value="PIGW/GWT1"/>
</dbReference>
<name>A0A653BWX5_CALMS</name>
<keyword evidence="5" id="KW-0012">Acyltransferase</keyword>
<keyword evidence="2 5" id="KW-0812">Transmembrane</keyword>
<dbReference type="PANTHER" id="PTHR20661">
    <property type="entry name" value="PHOSPHATIDYLINOSITOL-GLYCAN BIOSYNTHESIS CLASS W PROTEIN"/>
    <property type="match status" value="1"/>
</dbReference>
<dbReference type="EC" id="2.3.-.-" evidence="5"/>
<dbReference type="GO" id="GO:0005789">
    <property type="term" value="C:endoplasmic reticulum membrane"/>
    <property type="evidence" value="ECO:0007669"/>
    <property type="project" value="UniProtKB-SubCell"/>
</dbReference>
<dbReference type="Proteomes" id="UP000410492">
    <property type="component" value="Unassembled WGS sequence"/>
</dbReference>
<dbReference type="EMBL" id="CAACVG010005941">
    <property type="protein sequence ID" value="VEN39771.1"/>
    <property type="molecule type" value="Genomic_DNA"/>
</dbReference>
<keyword evidence="4 5" id="KW-0472">Membrane</keyword>
<feature type="transmembrane region" description="Helical" evidence="5">
    <location>
        <begin position="172"/>
        <end position="192"/>
    </location>
</feature>
<feature type="transmembrane region" description="Helical" evidence="5">
    <location>
        <begin position="141"/>
        <end position="160"/>
    </location>
</feature>
<dbReference type="GO" id="GO:0006506">
    <property type="term" value="P:GPI anchor biosynthetic process"/>
    <property type="evidence" value="ECO:0007669"/>
    <property type="project" value="UniProtKB-UniPathway"/>
</dbReference>
<comment type="pathway">
    <text evidence="5">Glycolipid biosynthesis; glycosylphosphatidylinositol-anchor biosynthesis.</text>
</comment>
<feature type="transmembrane region" description="Helical" evidence="5">
    <location>
        <begin position="75"/>
        <end position="91"/>
    </location>
</feature>
<accession>A0A653BWX5</accession>
<dbReference type="OrthoDB" id="15270at2759"/>
<dbReference type="UniPathway" id="UPA00196"/>
<dbReference type="Pfam" id="PF06423">
    <property type="entry name" value="GWT1"/>
    <property type="match status" value="1"/>
</dbReference>
<feature type="transmembrane region" description="Helical" evidence="5">
    <location>
        <begin position="275"/>
        <end position="292"/>
    </location>
</feature>
<comment type="subcellular location">
    <subcellularLocation>
        <location evidence="5">Endoplasmic reticulum membrane</location>
        <topology evidence="5">Multi-pass membrane protein</topology>
    </subcellularLocation>
    <subcellularLocation>
        <location evidence="1">Membrane</location>
        <topology evidence="1">Multi-pass membrane protein</topology>
    </subcellularLocation>
</comment>
<keyword evidence="5" id="KW-0808">Transferase</keyword>
<sequence>MTYKSLHTPDGTTPGEAFFSMVAPLLAASTSIVISPLAKKYINSSRFLQFSLSYLMVVLLAILTCTILSNYLYKILTTFAIILATFALFSDKNFNKPNITNKTDYITNHRSFIFIMTMVSILAVDFKIFPRRYAKTGCFGYSLMDSGVGLFIFSNGIVSPEAKGKREAIKKSITGSLLLIFLGIARLITTVYTSYKVPESEYGIHWNFFITLAMLKIFSSFILTIFSIEYIYINATMLMVAHEVLLENGLAMFVFENTERTNLIKANKEGLVSTVGYLALYLYSVYFGYIINKQEKALEKILRCLKYAIISLLLHVAFAHYFGISRRLANAGYCYWVLFLGIYSTVSHFIVQEYLSDRSVLSSYLFYAINYNGLVFFLLANVLTGLVNLSIDTNSVGPAPTLAILSIYSLICCGVVSILYNKKIKVKI</sequence>
<feature type="transmembrane region" description="Helical" evidence="5">
    <location>
        <begin position="330"/>
        <end position="351"/>
    </location>
</feature>
<dbReference type="GO" id="GO:0072659">
    <property type="term" value="P:protein localization to plasma membrane"/>
    <property type="evidence" value="ECO:0007669"/>
    <property type="project" value="TreeGrafter"/>
</dbReference>
<feature type="transmembrane region" description="Helical" evidence="5">
    <location>
        <begin position="363"/>
        <end position="387"/>
    </location>
</feature>
<evidence type="ECO:0000256" key="2">
    <source>
        <dbReference type="ARBA" id="ARBA00022692"/>
    </source>
</evidence>
<evidence type="ECO:0000256" key="1">
    <source>
        <dbReference type="ARBA" id="ARBA00004141"/>
    </source>
</evidence>
<keyword evidence="5" id="KW-0256">Endoplasmic reticulum</keyword>
<keyword evidence="3 5" id="KW-1133">Transmembrane helix</keyword>
<evidence type="ECO:0000256" key="4">
    <source>
        <dbReference type="ARBA" id="ARBA00023136"/>
    </source>
</evidence>
<feature type="transmembrane region" description="Helical" evidence="5">
    <location>
        <begin position="50"/>
        <end position="69"/>
    </location>
</feature>
<feature type="transmembrane region" description="Helical" evidence="5">
    <location>
        <begin position="399"/>
        <end position="420"/>
    </location>
</feature>
<reference evidence="6 7" key="1">
    <citation type="submission" date="2019-01" db="EMBL/GenBank/DDBJ databases">
        <authorList>
            <person name="Sayadi A."/>
        </authorList>
    </citation>
    <scope>NUCLEOTIDE SEQUENCE [LARGE SCALE GENOMIC DNA]</scope>
</reference>
<evidence type="ECO:0000313" key="6">
    <source>
        <dbReference type="EMBL" id="VEN39771.1"/>
    </source>
</evidence>
<comment type="similarity">
    <text evidence="5">Belongs to the PIGW family.</text>
</comment>
<evidence type="ECO:0000256" key="3">
    <source>
        <dbReference type="ARBA" id="ARBA00022989"/>
    </source>
</evidence>
<organism evidence="6 7">
    <name type="scientific">Callosobruchus maculatus</name>
    <name type="common">Southern cowpea weevil</name>
    <name type="synonym">Pulse bruchid</name>
    <dbReference type="NCBI Taxonomy" id="64391"/>
    <lineage>
        <taxon>Eukaryota</taxon>
        <taxon>Metazoa</taxon>
        <taxon>Ecdysozoa</taxon>
        <taxon>Arthropoda</taxon>
        <taxon>Hexapoda</taxon>
        <taxon>Insecta</taxon>
        <taxon>Pterygota</taxon>
        <taxon>Neoptera</taxon>
        <taxon>Endopterygota</taxon>
        <taxon>Coleoptera</taxon>
        <taxon>Polyphaga</taxon>
        <taxon>Cucujiformia</taxon>
        <taxon>Chrysomeloidea</taxon>
        <taxon>Chrysomelidae</taxon>
        <taxon>Bruchinae</taxon>
        <taxon>Bruchini</taxon>
        <taxon>Callosobruchus</taxon>
    </lineage>
</organism>
<feature type="transmembrane region" description="Helical" evidence="5">
    <location>
        <begin position="235"/>
        <end position="255"/>
    </location>
</feature>
<feature type="transmembrane region" description="Helical" evidence="5">
    <location>
        <begin position="17"/>
        <end position="38"/>
    </location>
</feature>
<feature type="transmembrane region" description="Helical" evidence="5">
    <location>
        <begin position="304"/>
        <end position="324"/>
    </location>
</feature>
<protein>
    <recommendedName>
        <fullName evidence="5">Phosphatidylinositol-glycan biosynthesis class W protein</fullName>
        <ecNumber evidence="5">2.3.-.-</ecNumber>
    </recommendedName>
</protein>